<comment type="caution">
    <text evidence="1">The sequence shown here is derived from an EMBL/GenBank/DDBJ whole genome shotgun (WGS) entry which is preliminary data.</text>
</comment>
<dbReference type="STRING" id="238.BBD35_17100"/>
<dbReference type="SUPFAM" id="SSF159501">
    <property type="entry name" value="EreA/ChaN-like"/>
    <property type="match status" value="1"/>
</dbReference>
<keyword evidence="2" id="KW-1185">Reference proteome</keyword>
<sequence length="412" mass="49180">MKKIFILLILFVYSNIFTQNKNNYLKENRFDIEKLNFKFPQTDFNIIGFGAYHGSTETYQAEILLIQDLKRQNAIDYYIPETNFSQAFFFQQYLENGNEELLRELVLAFQTIVTQEGTIETFEHWKKLKALNQTFTNNPIKVIGFDVINEYKFPIRHLLYLTESVQNWKLKNDLEAIAYNKNTDFNINNKDIQQLLKNFIHDYEMNENLYKDKIKDTLSFHHILKNITYTFDKNIDREKVIFDNYIHLKDIYQLGIKKQFAKYGFSHIEKEREHNYPSFFTRLIEHKVYNKNNIITIMGYLTKSKVLWDKIYDKQGNYQSFTTKKGYGTGDYWKEYFKGIKKLKNAKLSNLTLFRLNTENSPYNKGADLIQVNLFLKKSNEKYLKGKSTTDFIDYAILISNSKNQVPLEEMK</sequence>
<gene>
    <name evidence="1" type="ORF">BMF97_05010</name>
</gene>
<dbReference type="AlphaFoldDB" id="A0A1T3IIN2"/>
<evidence type="ECO:0008006" key="3">
    <source>
        <dbReference type="Google" id="ProtNLM"/>
    </source>
</evidence>
<protein>
    <recommendedName>
        <fullName evidence="3">Erythromycin esterase</fullName>
    </recommendedName>
</protein>
<evidence type="ECO:0000313" key="2">
    <source>
        <dbReference type="Proteomes" id="UP000188947"/>
    </source>
</evidence>
<dbReference type="EMBL" id="MPOG01000007">
    <property type="protein sequence ID" value="OOH96637.1"/>
    <property type="molecule type" value="Genomic_DNA"/>
</dbReference>
<dbReference type="RefSeq" id="WP_070904645.1">
    <property type="nucleotide sequence ID" value="NZ_CP016378.1"/>
</dbReference>
<dbReference type="OrthoDB" id="1112626at2"/>
<reference evidence="1 2" key="1">
    <citation type="submission" date="2016-11" db="EMBL/GenBank/DDBJ databases">
        <title>Genome sequence and comparative genomic analysis of clinical strain Elizabethkingia meningoseptica 61421 PRCM.</title>
        <authorList>
            <person name="Wang M."/>
            <person name="Hu S."/>
            <person name="Cao L."/>
            <person name="Jiang T."/>
            <person name="Zhou Y."/>
            <person name="Ming D."/>
        </authorList>
    </citation>
    <scope>NUCLEOTIDE SEQUENCE [LARGE SCALE GENOMIC DNA]</scope>
    <source>
        <strain evidence="1 2">61421 PRCM</strain>
    </source>
</reference>
<accession>A0A1T3IIN2</accession>
<proteinExistence type="predicted"/>
<name>A0A1T3IIN2_ELIME</name>
<organism evidence="1 2">
    <name type="scientific">Elizabethkingia meningoseptica</name>
    <name type="common">Chryseobacterium meningosepticum</name>
    <dbReference type="NCBI Taxonomy" id="238"/>
    <lineage>
        <taxon>Bacteria</taxon>
        <taxon>Pseudomonadati</taxon>
        <taxon>Bacteroidota</taxon>
        <taxon>Flavobacteriia</taxon>
        <taxon>Flavobacteriales</taxon>
        <taxon>Weeksellaceae</taxon>
        <taxon>Elizabethkingia</taxon>
    </lineage>
</organism>
<evidence type="ECO:0000313" key="1">
    <source>
        <dbReference type="EMBL" id="OOH96637.1"/>
    </source>
</evidence>
<dbReference type="Proteomes" id="UP000188947">
    <property type="component" value="Unassembled WGS sequence"/>
</dbReference>